<accession>A0AAV5RTV5</accession>
<comment type="caution">
    <text evidence="2">The sequence shown here is derived from an EMBL/GenBank/DDBJ whole genome shotgun (WGS) entry which is preliminary data.</text>
</comment>
<dbReference type="Proteomes" id="UP001377567">
    <property type="component" value="Unassembled WGS sequence"/>
</dbReference>
<keyword evidence="3" id="KW-1185">Reference proteome</keyword>
<evidence type="ECO:0000313" key="2">
    <source>
        <dbReference type="EMBL" id="GMM54591.1"/>
    </source>
</evidence>
<evidence type="ECO:0000313" key="3">
    <source>
        <dbReference type="Proteomes" id="UP001377567"/>
    </source>
</evidence>
<gene>
    <name evidence="2" type="ORF">DAKH74_012070</name>
</gene>
<dbReference type="PANTHER" id="PTHR13237">
    <property type="entry name" value="SOMETHING ABOUT SILENCING PROTEIN 10-RELATED"/>
    <property type="match status" value="1"/>
</dbReference>
<proteinExistence type="predicted"/>
<protein>
    <submittedName>
        <fullName evidence="2">Lcp5 protein</fullName>
    </submittedName>
</protein>
<dbReference type="EMBL" id="BTGD01000003">
    <property type="protein sequence ID" value="GMM54591.1"/>
    <property type="molecule type" value="Genomic_DNA"/>
</dbReference>
<dbReference type="PANTHER" id="PTHR13237:SF9">
    <property type="entry name" value="NEUROGUIDIN"/>
    <property type="match status" value="1"/>
</dbReference>
<feature type="compositionally biased region" description="Basic and acidic residues" evidence="1">
    <location>
        <begin position="337"/>
        <end position="346"/>
    </location>
</feature>
<feature type="compositionally biased region" description="Acidic residues" evidence="1">
    <location>
        <begin position="146"/>
        <end position="158"/>
    </location>
</feature>
<feature type="region of interest" description="Disordered" evidence="1">
    <location>
        <begin position="127"/>
        <end position="198"/>
    </location>
</feature>
<evidence type="ECO:0000256" key="1">
    <source>
        <dbReference type="SAM" id="MobiDB-lite"/>
    </source>
</evidence>
<organism evidence="2 3">
    <name type="scientific">Maudiozyma humilis</name>
    <name type="common">Sour dough yeast</name>
    <name type="synonym">Kazachstania humilis</name>
    <dbReference type="NCBI Taxonomy" id="51915"/>
    <lineage>
        <taxon>Eukaryota</taxon>
        <taxon>Fungi</taxon>
        <taxon>Dikarya</taxon>
        <taxon>Ascomycota</taxon>
        <taxon>Saccharomycotina</taxon>
        <taxon>Saccharomycetes</taxon>
        <taxon>Saccharomycetales</taxon>
        <taxon>Saccharomycetaceae</taxon>
        <taxon>Maudiozyma</taxon>
    </lineage>
</organism>
<feature type="region of interest" description="Disordered" evidence="1">
    <location>
        <begin position="238"/>
        <end position="346"/>
    </location>
</feature>
<dbReference type="AlphaFoldDB" id="A0AAV5RTV5"/>
<dbReference type="GO" id="GO:0000462">
    <property type="term" value="P:maturation of SSU-rRNA from tricistronic rRNA transcript (SSU-rRNA, 5.8S rRNA, LSU-rRNA)"/>
    <property type="evidence" value="ECO:0007669"/>
    <property type="project" value="TreeGrafter"/>
</dbReference>
<reference evidence="2 3" key="1">
    <citation type="journal article" date="2023" name="Elife">
        <title>Identification of key yeast species and microbe-microbe interactions impacting larval growth of Drosophila in the wild.</title>
        <authorList>
            <person name="Mure A."/>
            <person name="Sugiura Y."/>
            <person name="Maeda R."/>
            <person name="Honda K."/>
            <person name="Sakurai N."/>
            <person name="Takahashi Y."/>
            <person name="Watada M."/>
            <person name="Katoh T."/>
            <person name="Gotoh A."/>
            <person name="Gotoh Y."/>
            <person name="Taniguchi I."/>
            <person name="Nakamura K."/>
            <person name="Hayashi T."/>
            <person name="Katayama T."/>
            <person name="Uemura T."/>
            <person name="Hattori Y."/>
        </authorList>
    </citation>
    <scope>NUCLEOTIDE SEQUENCE [LARGE SCALE GENOMIC DNA]</scope>
    <source>
        <strain evidence="2 3">KH-74</strain>
    </source>
</reference>
<feature type="compositionally biased region" description="Basic and acidic residues" evidence="1">
    <location>
        <begin position="127"/>
        <end position="136"/>
    </location>
</feature>
<dbReference type="GO" id="GO:0032040">
    <property type="term" value="C:small-subunit processome"/>
    <property type="evidence" value="ECO:0007669"/>
    <property type="project" value="TreeGrafter"/>
</dbReference>
<sequence>MSELNRLLKDAQEALGATRDAVERLASAGAGAEARAGLAAQLDVDEHAKVSLLSLKNGAMLAYVSALMEVVGARMDPQCADVTAQAARERSVESRVVLERGVKPLEKKLGYQLEKLVRAYMRAEKEYDGAEKRAKSESAAAAAASGDEDDGSSSEDEELSYRPNMISARGSKSTTKEKVPAAEGDEEEQNDGVYRPPKINAQLPPQATTHFEDRFSAQDHRDRSGLSKLQAMDEYIKDQSEQPDWGTSIGADILDHGRGGIKSSRDTEKERRVTSFEEDNFTRVNHMGMNKAERTRQKRRQRAQKANVIGGEDFGIFSSKRKMEDSTSRRSTKKPRSAWDRAKRRM</sequence>
<feature type="compositionally biased region" description="Basic and acidic residues" evidence="1">
    <location>
        <begin position="253"/>
        <end position="275"/>
    </location>
</feature>
<name>A0AAV5RTV5_MAUHU</name>